<protein>
    <submittedName>
        <fullName evidence="2">Uncharacterized protein</fullName>
    </submittedName>
</protein>
<feature type="transmembrane region" description="Helical" evidence="1">
    <location>
        <begin position="6"/>
        <end position="30"/>
    </location>
</feature>
<organism evidence="2 3">
    <name type="scientific">Lentinula edodes</name>
    <name type="common">Shiitake mushroom</name>
    <name type="synonym">Lentinus edodes</name>
    <dbReference type="NCBI Taxonomy" id="5353"/>
    <lineage>
        <taxon>Eukaryota</taxon>
        <taxon>Fungi</taxon>
        <taxon>Dikarya</taxon>
        <taxon>Basidiomycota</taxon>
        <taxon>Agaricomycotina</taxon>
        <taxon>Agaricomycetes</taxon>
        <taxon>Agaricomycetidae</taxon>
        <taxon>Agaricales</taxon>
        <taxon>Marasmiineae</taxon>
        <taxon>Omphalotaceae</taxon>
        <taxon>Lentinula</taxon>
    </lineage>
</organism>
<comment type="caution">
    <text evidence="2">The sequence shown here is derived from an EMBL/GenBank/DDBJ whole genome shotgun (WGS) entry which is preliminary data.</text>
</comment>
<dbReference type="EMBL" id="BDGU01000264">
    <property type="protein sequence ID" value="GAW05685.1"/>
    <property type="molecule type" value="Genomic_DNA"/>
</dbReference>
<proteinExistence type="predicted"/>
<dbReference type="InterPro" id="IPR052786">
    <property type="entry name" value="Spore_wall_assembly"/>
</dbReference>
<dbReference type="Proteomes" id="UP000188533">
    <property type="component" value="Unassembled WGS sequence"/>
</dbReference>
<reference evidence="2 3" key="1">
    <citation type="submission" date="2016-08" db="EMBL/GenBank/DDBJ databases">
        <authorList>
            <consortium name="Lentinula edodes genome sequencing consortium"/>
            <person name="Sakamoto Y."/>
            <person name="Nakade K."/>
            <person name="Sato S."/>
            <person name="Yoshida Y."/>
            <person name="Miyazaki K."/>
            <person name="Natsume S."/>
            <person name="Konno N."/>
        </authorList>
    </citation>
    <scope>NUCLEOTIDE SEQUENCE [LARGE SCALE GENOMIC DNA]</scope>
    <source>
        <strain evidence="2 3">NBRC 111202</strain>
    </source>
</reference>
<dbReference type="AlphaFoldDB" id="A0A1Q3EEP2"/>
<evidence type="ECO:0000313" key="3">
    <source>
        <dbReference type="Proteomes" id="UP000188533"/>
    </source>
</evidence>
<feature type="transmembrane region" description="Helical" evidence="1">
    <location>
        <begin position="159"/>
        <end position="188"/>
    </location>
</feature>
<keyword evidence="1" id="KW-0472">Membrane</keyword>
<sequence>MFAFTYLPQVAFCAIFSGPFAFAAAAVMVLGESYALVLMATKMFILEDAQDKLFDAVLLQQGHEALVSSDRPVKSSRSGIKTIGKSVTKPLSRFSKDGLIRYIISLPLNSLPVVGTIVFLFYNGLKAGPRYHERYFKLKGLDVQERQTSVERMRGAYTAFGAIALALDLVPIGGLVFTFTSTIGAALWASNLEKKNRGAPGSRNADFGRPEGSSEVQVEIESDFDDRQESSFARGHCPELSEFGFTQQVMLSIVDGLNLAMAASPPIRIVGASGPVVGYLPYHWAKLPSTSIHVDPHTGHRCLARSLTDHYLRTANINIFKPRKLVARICTTSALLILTTKAEKPDDTMKKVGRGALAVARHMPITGLIVRQVSKSKTNENKKQKDEDMYQPIGRRRLSLIEGRALPLSTGGSPPHATHGVMQTMARYGVHLGGTRAEKKEFERRRAMEVFEEAGVTAEGVNNNNYHVDYSMGKGARAIERAERRRRGIGGQGRQVKLEIPTGGEGDLLRTWATDKLLWFVIMPVEKDMEIEDIILAESAANEENVDHKVWMGEMIFESEEMLDGN</sequence>
<evidence type="ECO:0000313" key="2">
    <source>
        <dbReference type="EMBL" id="GAW05685.1"/>
    </source>
</evidence>
<dbReference type="PANTHER" id="PTHR34292">
    <property type="entry name" value="OUTER SPORE WALL PROTEIN LDS1"/>
    <property type="match status" value="1"/>
</dbReference>
<gene>
    <name evidence="2" type="ORF">LENED_007558</name>
</gene>
<dbReference type="STRING" id="5353.A0A1Q3EEP2"/>
<name>A0A1Q3EEP2_LENED</name>
<feature type="transmembrane region" description="Helical" evidence="1">
    <location>
        <begin position="99"/>
        <end position="122"/>
    </location>
</feature>
<dbReference type="PANTHER" id="PTHR34292:SF2">
    <property type="entry name" value="OUTER SPORE WALL PROTEIN LDS1"/>
    <property type="match status" value="1"/>
</dbReference>
<keyword evidence="1" id="KW-0812">Transmembrane</keyword>
<reference evidence="2 3" key="2">
    <citation type="submission" date="2017-02" db="EMBL/GenBank/DDBJ databases">
        <title>A genome survey and senescence transcriptome analysis in Lentinula edodes.</title>
        <authorList>
            <person name="Sakamoto Y."/>
            <person name="Nakade K."/>
            <person name="Sato S."/>
            <person name="Yoshida Y."/>
            <person name="Miyazaki K."/>
            <person name="Natsume S."/>
            <person name="Konno N."/>
        </authorList>
    </citation>
    <scope>NUCLEOTIDE SEQUENCE [LARGE SCALE GENOMIC DNA]</scope>
    <source>
        <strain evidence="2 3">NBRC 111202</strain>
    </source>
</reference>
<evidence type="ECO:0000256" key="1">
    <source>
        <dbReference type="SAM" id="Phobius"/>
    </source>
</evidence>
<accession>A0A1Q3EEP2</accession>
<keyword evidence="3" id="KW-1185">Reference proteome</keyword>
<keyword evidence="1" id="KW-1133">Transmembrane helix</keyword>